<dbReference type="InterPro" id="IPR001647">
    <property type="entry name" value="HTH_TetR"/>
</dbReference>
<evidence type="ECO:0000313" key="6">
    <source>
        <dbReference type="EMBL" id="TCC63163.1"/>
    </source>
</evidence>
<evidence type="ECO:0000256" key="2">
    <source>
        <dbReference type="ARBA" id="ARBA00023125"/>
    </source>
</evidence>
<dbReference type="AlphaFoldDB" id="A0A4R0KQL4"/>
<dbReference type="InterPro" id="IPR036271">
    <property type="entry name" value="Tet_transcr_reg_TetR-rel_C_sf"/>
</dbReference>
<dbReference type="Pfam" id="PF16925">
    <property type="entry name" value="TetR_C_13"/>
    <property type="match status" value="1"/>
</dbReference>
<gene>
    <name evidence="6" type="ORF">E0H73_11880</name>
</gene>
<keyword evidence="2 4" id="KW-0238">DNA-binding</keyword>
<comment type="caution">
    <text evidence="6">The sequence shown here is derived from an EMBL/GenBank/DDBJ whole genome shotgun (WGS) entry which is preliminary data.</text>
</comment>
<feature type="domain" description="HTH tetR-type" evidence="5">
    <location>
        <begin position="56"/>
        <end position="116"/>
    </location>
</feature>
<dbReference type="EMBL" id="SJKB01000003">
    <property type="protein sequence ID" value="TCC63163.1"/>
    <property type="molecule type" value="Genomic_DNA"/>
</dbReference>
<evidence type="ECO:0000256" key="3">
    <source>
        <dbReference type="ARBA" id="ARBA00023163"/>
    </source>
</evidence>
<dbReference type="PANTHER" id="PTHR47506:SF1">
    <property type="entry name" value="HTH-TYPE TRANSCRIPTIONAL REGULATOR YJDC"/>
    <property type="match status" value="1"/>
</dbReference>
<dbReference type="Gene3D" id="1.10.357.10">
    <property type="entry name" value="Tetracycline Repressor, domain 2"/>
    <property type="match status" value="1"/>
</dbReference>
<organism evidence="6 7">
    <name type="scientific">Kribbella pittospori</name>
    <dbReference type="NCBI Taxonomy" id="722689"/>
    <lineage>
        <taxon>Bacteria</taxon>
        <taxon>Bacillati</taxon>
        <taxon>Actinomycetota</taxon>
        <taxon>Actinomycetes</taxon>
        <taxon>Propionibacteriales</taxon>
        <taxon>Kribbellaceae</taxon>
        <taxon>Kribbella</taxon>
    </lineage>
</organism>
<dbReference type="SUPFAM" id="SSF48498">
    <property type="entry name" value="Tetracyclin repressor-like, C-terminal domain"/>
    <property type="match status" value="1"/>
</dbReference>
<keyword evidence="7" id="KW-1185">Reference proteome</keyword>
<proteinExistence type="predicted"/>
<evidence type="ECO:0000256" key="4">
    <source>
        <dbReference type="PROSITE-ProRule" id="PRU00335"/>
    </source>
</evidence>
<dbReference type="SUPFAM" id="SSF46689">
    <property type="entry name" value="Homeodomain-like"/>
    <property type="match status" value="1"/>
</dbReference>
<name>A0A4R0KQL4_9ACTN</name>
<keyword evidence="3" id="KW-0804">Transcription</keyword>
<feature type="DNA-binding region" description="H-T-H motif" evidence="4">
    <location>
        <begin position="79"/>
        <end position="98"/>
    </location>
</feature>
<evidence type="ECO:0000259" key="5">
    <source>
        <dbReference type="PROSITE" id="PS50977"/>
    </source>
</evidence>
<accession>A0A4R0KQL4</accession>
<dbReference type="Pfam" id="PF00440">
    <property type="entry name" value="TetR_N"/>
    <property type="match status" value="1"/>
</dbReference>
<protein>
    <submittedName>
        <fullName evidence="6">TetR/AcrR family transcriptional regulator</fullName>
    </submittedName>
</protein>
<dbReference type="InterPro" id="IPR009057">
    <property type="entry name" value="Homeodomain-like_sf"/>
</dbReference>
<dbReference type="Proteomes" id="UP000291144">
    <property type="component" value="Unassembled WGS sequence"/>
</dbReference>
<dbReference type="PANTHER" id="PTHR47506">
    <property type="entry name" value="TRANSCRIPTIONAL REGULATORY PROTEIN"/>
    <property type="match status" value="1"/>
</dbReference>
<evidence type="ECO:0000313" key="7">
    <source>
        <dbReference type="Proteomes" id="UP000291144"/>
    </source>
</evidence>
<keyword evidence="1" id="KW-0805">Transcription regulation</keyword>
<dbReference type="GO" id="GO:0003677">
    <property type="term" value="F:DNA binding"/>
    <property type="evidence" value="ECO:0007669"/>
    <property type="project" value="UniProtKB-UniRule"/>
</dbReference>
<sequence length="237" mass="26262">MPPPPARILLPSTHRSWTDSTDRSYLSPLRDDTDRYPVLRRWCTMPVKAGERLDPEATRARILKAASEVFLQRGIHAAGINEVAEAAGASKLTIYKNFGSKDGLVEAVLTDRTQRVRAWHEQAVEQATAGRERILAVFDLVANWYAESGFRGCAMMNAATEDRGHDGAPRRLAQDHLTFYRNLFQRLLTEAGVRDPETMARQLVIVLEGATIISAVDRDPGLGAEARVIVETLLDAA</sequence>
<dbReference type="PROSITE" id="PS50977">
    <property type="entry name" value="HTH_TETR_2"/>
    <property type="match status" value="1"/>
</dbReference>
<dbReference type="OrthoDB" id="4214267at2"/>
<evidence type="ECO:0000256" key="1">
    <source>
        <dbReference type="ARBA" id="ARBA00023015"/>
    </source>
</evidence>
<dbReference type="InterPro" id="IPR011075">
    <property type="entry name" value="TetR_C"/>
</dbReference>
<dbReference type="PRINTS" id="PR00455">
    <property type="entry name" value="HTHTETR"/>
</dbReference>
<reference evidence="6 7" key="1">
    <citation type="submission" date="2019-02" db="EMBL/GenBank/DDBJ databases">
        <title>Kribbella capetownensis sp. nov. and Kribbella speibonae sp. nov., isolated from soil.</title>
        <authorList>
            <person name="Curtis S.M."/>
            <person name="Norton I."/>
            <person name="Everest G.J."/>
            <person name="Meyers P.R."/>
        </authorList>
    </citation>
    <scope>NUCLEOTIDE SEQUENCE [LARGE SCALE GENOMIC DNA]</scope>
    <source>
        <strain evidence="6 7">NRRL B-24813</strain>
    </source>
</reference>